<reference evidence="2" key="3">
    <citation type="submission" date="2022-06" db="UniProtKB">
        <authorList>
            <consortium name="EnsemblPlants"/>
        </authorList>
    </citation>
    <scope>IDENTIFICATION</scope>
</reference>
<keyword evidence="3" id="KW-1185">Reference proteome</keyword>
<evidence type="ECO:0000313" key="3">
    <source>
        <dbReference type="Proteomes" id="UP000015106"/>
    </source>
</evidence>
<evidence type="ECO:0000313" key="2">
    <source>
        <dbReference type="EnsemblPlants" id="TuG1812G0500005237.01.T01.cds370300"/>
    </source>
</evidence>
<dbReference type="AlphaFoldDB" id="A0A8R7UMG2"/>
<dbReference type="Gramene" id="TuG1812G0500005237.01.T01">
    <property type="protein sequence ID" value="TuG1812G0500005237.01.T01.cds370300"/>
    <property type="gene ID" value="TuG1812G0500005237.01"/>
</dbReference>
<reference evidence="2" key="2">
    <citation type="submission" date="2018-03" db="EMBL/GenBank/DDBJ databases">
        <title>The Triticum urartu genome reveals the dynamic nature of wheat genome evolution.</title>
        <authorList>
            <person name="Ling H."/>
            <person name="Ma B."/>
            <person name="Shi X."/>
            <person name="Liu H."/>
            <person name="Dong L."/>
            <person name="Sun H."/>
            <person name="Cao Y."/>
            <person name="Gao Q."/>
            <person name="Zheng S."/>
            <person name="Li Y."/>
            <person name="Yu Y."/>
            <person name="Du H."/>
            <person name="Qi M."/>
            <person name="Li Y."/>
            <person name="Yu H."/>
            <person name="Cui Y."/>
            <person name="Wang N."/>
            <person name="Chen C."/>
            <person name="Wu H."/>
            <person name="Zhao Y."/>
            <person name="Zhang J."/>
            <person name="Li Y."/>
            <person name="Zhou W."/>
            <person name="Zhang B."/>
            <person name="Hu W."/>
            <person name="Eijk M."/>
            <person name="Tang J."/>
            <person name="Witsenboer H."/>
            <person name="Zhao S."/>
            <person name="Li Z."/>
            <person name="Zhang A."/>
            <person name="Wang D."/>
            <person name="Liang C."/>
        </authorList>
    </citation>
    <scope>NUCLEOTIDE SEQUENCE [LARGE SCALE GENOMIC DNA]</scope>
    <source>
        <strain evidence="2">cv. G1812</strain>
    </source>
</reference>
<feature type="domain" description="Reverse transcriptase Ty1/copia-type" evidence="1">
    <location>
        <begin position="1"/>
        <end position="56"/>
    </location>
</feature>
<evidence type="ECO:0000259" key="1">
    <source>
        <dbReference type="Pfam" id="PF07727"/>
    </source>
</evidence>
<dbReference type="PANTHER" id="PTHR11439">
    <property type="entry name" value="GAG-POL-RELATED RETROTRANSPOSON"/>
    <property type="match status" value="1"/>
</dbReference>
<dbReference type="InterPro" id="IPR013103">
    <property type="entry name" value="RVT_2"/>
</dbReference>
<proteinExistence type="predicted"/>
<organism evidence="2 3">
    <name type="scientific">Triticum urartu</name>
    <name type="common">Red wild einkorn</name>
    <name type="synonym">Crithodium urartu</name>
    <dbReference type="NCBI Taxonomy" id="4572"/>
    <lineage>
        <taxon>Eukaryota</taxon>
        <taxon>Viridiplantae</taxon>
        <taxon>Streptophyta</taxon>
        <taxon>Embryophyta</taxon>
        <taxon>Tracheophyta</taxon>
        <taxon>Spermatophyta</taxon>
        <taxon>Magnoliopsida</taxon>
        <taxon>Liliopsida</taxon>
        <taxon>Poales</taxon>
        <taxon>Poaceae</taxon>
        <taxon>BOP clade</taxon>
        <taxon>Pooideae</taxon>
        <taxon>Triticodae</taxon>
        <taxon>Triticeae</taxon>
        <taxon>Triticinae</taxon>
        <taxon>Triticum</taxon>
    </lineage>
</organism>
<dbReference type="Pfam" id="PF07727">
    <property type="entry name" value="RVT_2"/>
    <property type="match status" value="1"/>
</dbReference>
<name>A0A8R7UMG2_TRIUA</name>
<protein>
    <recommendedName>
        <fullName evidence="1">Reverse transcriptase Ty1/copia-type domain-containing protein</fullName>
    </recommendedName>
</protein>
<sequence length="104" mass="11878">MQKLFKMTDLGLLSYYLGIEVSQTEGVITLCQRGYAEKILELAGMSDCNKSQTPMECRLKLKKEYEGRAVDQSLYRSVIGSLRYLVHTRPDITYAVGIVSRFME</sequence>
<accession>A0A8R7UMG2</accession>
<dbReference type="Proteomes" id="UP000015106">
    <property type="component" value="Chromosome 5"/>
</dbReference>
<dbReference type="EnsemblPlants" id="TuG1812G0500005237.01.T01">
    <property type="protein sequence ID" value="TuG1812G0500005237.01.T01.cds370300"/>
    <property type="gene ID" value="TuG1812G0500005237.01"/>
</dbReference>
<reference evidence="3" key="1">
    <citation type="journal article" date="2013" name="Nature">
        <title>Draft genome of the wheat A-genome progenitor Triticum urartu.</title>
        <authorList>
            <person name="Ling H.Q."/>
            <person name="Zhao S."/>
            <person name="Liu D."/>
            <person name="Wang J."/>
            <person name="Sun H."/>
            <person name="Zhang C."/>
            <person name="Fan H."/>
            <person name="Li D."/>
            <person name="Dong L."/>
            <person name="Tao Y."/>
            <person name="Gao C."/>
            <person name="Wu H."/>
            <person name="Li Y."/>
            <person name="Cui Y."/>
            <person name="Guo X."/>
            <person name="Zheng S."/>
            <person name="Wang B."/>
            <person name="Yu K."/>
            <person name="Liang Q."/>
            <person name="Yang W."/>
            <person name="Lou X."/>
            <person name="Chen J."/>
            <person name="Feng M."/>
            <person name="Jian J."/>
            <person name="Zhang X."/>
            <person name="Luo G."/>
            <person name="Jiang Y."/>
            <person name="Liu J."/>
            <person name="Wang Z."/>
            <person name="Sha Y."/>
            <person name="Zhang B."/>
            <person name="Wu H."/>
            <person name="Tang D."/>
            <person name="Shen Q."/>
            <person name="Xue P."/>
            <person name="Zou S."/>
            <person name="Wang X."/>
            <person name="Liu X."/>
            <person name="Wang F."/>
            <person name="Yang Y."/>
            <person name="An X."/>
            <person name="Dong Z."/>
            <person name="Zhang K."/>
            <person name="Zhang X."/>
            <person name="Luo M.C."/>
            <person name="Dvorak J."/>
            <person name="Tong Y."/>
            <person name="Wang J."/>
            <person name="Yang H."/>
            <person name="Li Z."/>
            <person name="Wang D."/>
            <person name="Zhang A."/>
            <person name="Wang J."/>
        </authorList>
    </citation>
    <scope>NUCLEOTIDE SEQUENCE</scope>
    <source>
        <strain evidence="3">cv. G1812</strain>
    </source>
</reference>
<dbReference type="PANTHER" id="PTHR11439:SF515">
    <property type="entry name" value="GAG-POL POLYPROTEIN"/>
    <property type="match status" value="1"/>
</dbReference>